<evidence type="ECO:0000256" key="5">
    <source>
        <dbReference type="ARBA" id="ARBA00022989"/>
    </source>
</evidence>
<dbReference type="EMBL" id="UFQT01000745">
    <property type="protein sequence ID" value="SSX26901.1"/>
    <property type="molecule type" value="Genomic_DNA"/>
</dbReference>
<evidence type="ECO:0000256" key="7">
    <source>
        <dbReference type="ARBA" id="ARBA00023170"/>
    </source>
</evidence>
<dbReference type="Pfam" id="PF06151">
    <property type="entry name" value="Trehalose_recp"/>
    <property type="match status" value="1"/>
</dbReference>
<feature type="transmembrane region" description="Helical" evidence="9">
    <location>
        <begin position="405"/>
        <end position="426"/>
    </location>
</feature>
<evidence type="ECO:0000256" key="4">
    <source>
        <dbReference type="ARBA" id="ARBA00022692"/>
    </source>
</evidence>
<dbReference type="PANTHER" id="PTHR21421:SF29">
    <property type="entry name" value="GUSTATORY RECEPTOR 5A FOR TREHALOSE-RELATED"/>
    <property type="match status" value="1"/>
</dbReference>
<feature type="transmembrane region" description="Helical" evidence="9">
    <location>
        <begin position="167"/>
        <end position="187"/>
    </location>
</feature>
<feature type="transmembrane region" description="Helical" evidence="9">
    <location>
        <begin position="339"/>
        <end position="363"/>
    </location>
</feature>
<dbReference type="GO" id="GO:0033041">
    <property type="term" value="F:sweet taste receptor activity"/>
    <property type="evidence" value="ECO:0007669"/>
    <property type="project" value="TreeGrafter"/>
</dbReference>
<evidence type="ECO:0000256" key="3">
    <source>
        <dbReference type="ARBA" id="ARBA00022475"/>
    </source>
</evidence>
<dbReference type="AlphaFoldDB" id="A0A336MC40"/>
<evidence type="ECO:0000256" key="1">
    <source>
        <dbReference type="ARBA" id="ARBA00004651"/>
    </source>
</evidence>
<dbReference type="PIRSF" id="PIRSF038981">
    <property type="entry name" value="GRP"/>
    <property type="match status" value="1"/>
</dbReference>
<feature type="transmembrane region" description="Helical" evidence="9">
    <location>
        <begin position="117"/>
        <end position="134"/>
    </location>
</feature>
<dbReference type="InterPro" id="IPR009318">
    <property type="entry name" value="Gustatory_rcpt"/>
</dbReference>
<reference evidence="10" key="1">
    <citation type="submission" date="2018-07" db="EMBL/GenBank/DDBJ databases">
        <authorList>
            <person name="Quirk P.G."/>
            <person name="Krulwich T.A."/>
        </authorList>
    </citation>
    <scope>NUCLEOTIDE SEQUENCE</scope>
</reference>
<evidence type="ECO:0000256" key="6">
    <source>
        <dbReference type="ARBA" id="ARBA00023136"/>
    </source>
</evidence>
<name>A0A336MC40_CULSO</name>
<feature type="transmembrane region" description="Helical" evidence="9">
    <location>
        <begin position="85"/>
        <end position="105"/>
    </location>
</feature>
<accession>A0A336MC40</accession>
<comment type="similarity">
    <text evidence="2">Belongs to the insect chemoreceptor superfamily. Gustatory receptor (GR) family. Gr5a subfamily.</text>
</comment>
<keyword evidence="3" id="KW-1003">Cell membrane</keyword>
<keyword evidence="4 9" id="KW-0812">Transmembrane</keyword>
<feature type="transmembrane region" description="Helical" evidence="9">
    <location>
        <begin position="307"/>
        <end position="327"/>
    </location>
</feature>
<evidence type="ECO:0000256" key="8">
    <source>
        <dbReference type="PIRNR" id="PIRNR038981"/>
    </source>
</evidence>
<dbReference type="PANTHER" id="PTHR21421">
    <property type="entry name" value="GUSTATORY RECEPTOR"/>
    <property type="match status" value="1"/>
</dbReference>
<comment type="function">
    <text evidence="8">Plays a role in the sugar gustatory response.</text>
</comment>
<keyword evidence="5 9" id="KW-1133">Transmembrane helix</keyword>
<protein>
    <recommendedName>
        <fullName evidence="8">Gustatory receptor</fullName>
    </recommendedName>
</protein>
<feature type="transmembrane region" description="Helical" evidence="9">
    <location>
        <begin position="219"/>
        <end position="245"/>
    </location>
</feature>
<proteinExistence type="inferred from homology"/>
<dbReference type="GO" id="GO:0005886">
    <property type="term" value="C:plasma membrane"/>
    <property type="evidence" value="ECO:0007669"/>
    <property type="project" value="UniProtKB-SubCell"/>
</dbReference>
<keyword evidence="7 8" id="KW-0675">Receptor</keyword>
<dbReference type="VEuPathDB" id="VectorBase:CSON013980"/>
<sequence length="444" mass="52571">MQVTVYFQLSLNKVGYLYLIDIMSKLKILSPFKGSKFQDINKYDSFHRAIYPVLIFNQTFGVLPVSGITESDVKKVKFETKSFRFVYSVFTLLSISFESMSAILTLGEVKLNNIDTIFYRISSMFGIYQFFLFARKWPEFIRKWTRHELVFLGKMYEHNGLTLKFKIRFSAAVIFTLALAEHILFLFSVGFEMQHRMNICNVTAPDMVERYYRTNRRHIFVAIPYYHPILVIWLVWLNLAITVIWNFMDLFTGLIGIALSHRINQLNIRIKAACMRDDIENPDLFWYQVRTHFLQITDLLDYTVKEISQVLISAMGCDMYFICLQFFNLFMKRPYLINYVYFWFSTSFFILRTFSSVYCASLIHDSSQEALNYIKTVPSLEWNLDLKRFFDHIRWDKIAYSGKKFFFLTRGALLTMGGYIFTYELLLASEKTKFNDAHICDHPV</sequence>
<feature type="transmembrane region" description="Helical" evidence="9">
    <location>
        <begin position="45"/>
        <end position="65"/>
    </location>
</feature>
<organism evidence="10">
    <name type="scientific">Culicoides sonorensis</name>
    <name type="common">Biting midge</name>
    <dbReference type="NCBI Taxonomy" id="179676"/>
    <lineage>
        <taxon>Eukaryota</taxon>
        <taxon>Metazoa</taxon>
        <taxon>Ecdysozoa</taxon>
        <taxon>Arthropoda</taxon>
        <taxon>Hexapoda</taxon>
        <taxon>Insecta</taxon>
        <taxon>Pterygota</taxon>
        <taxon>Neoptera</taxon>
        <taxon>Endopterygota</taxon>
        <taxon>Diptera</taxon>
        <taxon>Nematocera</taxon>
        <taxon>Chironomoidea</taxon>
        <taxon>Ceratopogonidae</taxon>
        <taxon>Ceratopogoninae</taxon>
        <taxon>Culicoides</taxon>
        <taxon>Monoculicoides</taxon>
    </lineage>
</organism>
<evidence type="ECO:0000313" key="10">
    <source>
        <dbReference type="EMBL" id="SSX26901.1"/>
    </source>
</evidence>
<evidence type="ECO:0000256" key="9">
    <source>
        <dbReference type="SAM" id="Phobius"/>
    </source>
</evidence>
<evidence type="ECO:0000256" key="2">
    <source>
        <dbReference type="ARBA" id="ARBA00005327"/>
    </source>
</evidence>
<keyword evidence="8" id="KW-0807">Transducer</keyword>
<keyword evidence="6 9" id="KW-0472">Membrane</keyword>
<dbReference type="OMA" id="FNDAHIC"/>
<gene>
    <name evidence="10" type="primary">CSON013980</name>
</gene>
<comment type="subcellular location">
    <subcellularLocation>
        <location evidence="1">Cell membrane</location>
        <topology evidence="1">Multi-pass membrane protein</topology>
    </subcellularLocation>
</comment>
<dbReference type="GO" id="GO:0007165">
    <property type="term" value="P:signal transduction"/>
    <property type="evidence" value="ECO:0007669"/>
    <property type="project" value="UniProtKB-KW"/>
</dbReference>